<proteinExistence type="predicted"/>
<dbReference type="EMBL" id="MT142054">
    <property type="protein sequence ID" value="QJA73806.1"/>
    <property type="molecule type" value="Genomic_DNA"/>
</dbReference>
<protein>
    <submittedName>
        <fullName evidence="1">Uncharacterized protein</fullName>
    </submittedName>
</protein>
<sequence>MKPRYIVVNDIERTEFEKKYQMPYGYNGCPYICGSYDEAIKWFNFNLGLIERKKYVIEEYNSGNRRII</sequence>
<dbReference type="AlphaFoldDB" id="A0A6M3JUV7"/>
<name>A0A6M3JUV7_9ZZZZ</name>
<reference evidence="1" key="1">
    <citation type="submission" date="2020-03" db="EMBL/GenBank/DDBJ databases">
        <title>The deep terrestrial virosphere.</title>
        <authorList>
            <person name="Holmfeldt K."/>
            <person name="Nilsson E."/>
            <person name="Simone D."/>
            <person name="Lopez-Fernandez M."/>
            <person name="Wu X."/>
            <person name="de Brujin I."/>
            <person name="Lundin D."/>
            <person name="Andersson A."/>
            <person name="Bertilsson S."/>
            <person name="Dopson M."/>
        </authorList>
    </citation>
    <scope>NUCLEOTIDE SEQUENCE</scope>
    <source>
        <strain evidence="1">MM415A02228</strain>
    </source>
</reference>
<evidence type="ECO:0000313" key="1">
    <source>
        <dbReference type="EMBL" id="QJA73806.1"/>
    </source>
</evidence>
<accession>A0A6M3JUV7</accession>
<organism evidence="1">
    <name type="scientific">viral metagenome</name>
    <dbReference type="NCBI Taxonomy" id="1070528"/>
    <lineage>
        <taxon>unclassified sequences</taxon>
        <taxon>metagenomes</taxon>
        <taxon>organismal metagenomes</taxon>
    </lineage>
</organism>
<gene>
    <name evidence="1" type="ORF">MM415A02228_0009</name>
</gene>